<dbReference type="InterPro" id="IPR004161">
    <property type="entry name" value="EFTu-like_2"/>
</dbReference>
<dbReference type="InterPro" id="IPR027417">
    <property type="entry name" value="P-loop_NTPase"/>
</dbReference>
<sequence length="519" mass="57633">MFVFKCFKIKGDEVNGSGFLLETLDEAVMDPRDTAPDSWEQEEDAEAPAPAADLPAAFASLNVNAKPFVPNVNAPVFVPSFLQASPGETPSPDGKVNREFSITYAGKSTIGGQIMYLTGMVDKRTLEKYEREAKEKNRETWYLSWALDTNQEERDKGKTVEVGRAYFETEKKHFTILDAPGHKSFVPNMIGGASQADLAVLVISARKGEFETGFEKGGQTREHAMLAKTAGVKHLIVLINKMDDPTVNWSLERYEECKEKLVPFLKKVGFNPKKDIHFMPCSGLTGANLKEPVVECPWYTGLPFISHLDSLPNFNRSSDGPVRLPIVDKYKDMGTVILGKLESGSISKAQQLVMMPNRHTVEVLSLLSDDVETDDASPGENLKLRLKGIEEEEILPGFILCSPDNLCHSGRTFDAQIVIIEHKSIICPGYNAVLHIHTCIEEVQITALICLVDKKTGDKSKTRPRFVKQDQVCIARLRAAGVICLETFKDFPQMGRFTLRDEGKTIAIGKVLKLVPEKD</sequence>
<evidence type="ECO:0000313" key="10">
    <source>
        <dbReference type="Proteomes" id="UP000694548"/>
    </source>
</evidence>
<dbReference type="Gene3D" id="3.40.50.300">
    <property type="entry name" value="P-loop containing nucleotide triphosphate hydrolases"/>
    <property type="match status" value="1"/>
</dbReference>
<dbReference type="Pfam" id="PF00009">
    <property type="entry name" value="GTP_EFTU"/>
    <property type="match status" value="1"/>
</dbReference>
<protein>
    <submittedName>
        <fullName evidence="9">G1 to S phase transition 2</fullName>
    </submittedName>
</protein>
<dbReference type="CDD" id="cd01883">
    <property type="entry name" value="EF1_alpha"/>
    <property type="match status" value="1"/>
</dbReference>
<dbReference type="GO" id="GO:0005829">
    <property type="term" value="C:cytosol"/>
    <property type="evidence" value="ECO:0007669"/>
    <property type="project" value="UniProtKB-ARBA"/>
</dbReference>
<dbReference type="Pfam" id="PF03144">
    <property type="entry name" value="GTP_EFTU_D2"/>
    <property type="match status" value="1"/>
</dbReference>
<dbReference type="GO" id="GO:0000184">
    <property type="term" value="P:nuclear-transcribed mRNA catabolic process, nonsense-mediated decay"/>
    <property type="evidence" value="ECO:0007669"/>
    <property type="project" value="UniProtKB-KW"/>
</dbReference>
<keyword evidence="5" id="KW-0342">GTP-binding</keyword>
<dbReference type="InterPro" id="IPR031157">
    <property type="entry name" value="G_TR_CS"/>
</dbReference>
<dbReference type="SUPFAM" id="SSF50465">
    <property type="entry name" value="EF-Tu/eEF-1alpha/eIF2-gamma C-terminal domain"/>
    <property type="match status" value="1"/>
</dbReference>
<evidence type="ECO:0000256" key="1">
    <source>
        <dbReference type="ARBA" id="ARBA00007249"/>
    </source>
</evidence>
<feature type="domain" description="Tr-type G" evidence="8">
    <location>
        <begin position="92"/>
        <end position="318"/>
    </location>
</feature>
<dbReference type="Ensembl" id="ENSNFUT00015043791.1">
    <property type="protein sequence ID" value="ENSNFUP00015041940.1"/>
    <property type="gene ID" value="ENSNFUG00015019322.1"/>
</dbReference>
<evidence type="ECO:0000256" key="6">
    <source>
        <dbReference type="ARBA" id="ARBA00023161"/>
    </source>
</evidence>
<dbReference type="GO" id="GO:0003747">
    <property type="term" value="F:translation release factor activity"/>
    <property type="evidence" value="ECO:0007669"/>
    <property type="project" value="UniProtKB-ARBA"/>
</dbReference>
<keyword evidence="4" id="KW-0648">Protein biosynthesis</keyword>
<dbReference type="GeneTree" id="ENSGT00940000155582"/>
<dbReference type="FunFam" id="3.40.50.300:FF:000270">
    <property type="entry name" value="Eukaryotic peptide chain release factor GTP-binding subunit ERF3A"/>
    <property type="match status" value="1"/>
</dbReference>
<dbReference type="InterPro" id="IPR000795">
    <property type="entry name" value="T_Tr_GTP-bd_dom"/>
</dbReference>
<keyword evidence="2" id="KW-0547">Nucleotide-binding</keyword>
<dbReference type="InterPro" id="IPR009001">
    <property type="entry name" value="Transl_elong_EF1A/Init_IF2_C"/>
</dbReference>
<evidence type="ECO:0000256" key="7">
    <source>
        <dbReference type="ARBA" id="ARBA00049117"/>
    </source>
</evidence>
<dbReference type="FunFam" id="2.40.30.10:FF:000024">
    <property type="entry name" value="Eukaryotic peptide chain release factor GTP-binding subunit ERF3A"/>
    <property type="match status" value="1"/>
</dbReference>
<reference evidence="9" key="1">
    <citation type="submission" date="2014-08" db="EMBL/GenBank/DDBJ databases">
        <authorList>
            <person name="Senf B."/>
            <person name="Petzold A."/>
            <person name="Downie B.R."/>
            <person name="Koch P."/>
            <person name="Platzer M."/>
        </authorList>
    </citation>
    <scope>NUCLEOTIDE SEQUENCE [LARGE SCALE GENOMIC DNA]</scope>
    <source>
        <strain evidence="9">GRZ</strain>
    </source>
</reference>
<dbReference type="InterPro" id="IPR009000">
    <property type="entry name" value="Transl_B-barrel_sf"/>
</dbReference>
<gene>
    <name evidence="9" type="primary">GSPT1</name>
</gene>
<dbReference type="SUPFAM" id="SSF50447">
    <property type="entry name" value="Translation proteins"/>
    <property type="match status" value="1"/>
</dbReference>
<dbReference type="PANTHER" id="PTHR23115">
    <property type="entry name" value="TRANSLATION FACTOR"/>
    <property type="match status" value="1"/>
</dbReference>
<evidence type="ECO:0000256" key="2">
    <source>
        <dbReference type="ARBA" id="ARBA00022741"/>
    </source>
</evidence>
<dbReference type="SUPFAM" id="SSF52540">
    <property type="entry name" value="P-loop containing nucleoside triphosphate hydrolases"/>
    <property type="match status" value="1"/>
</dbReference>
<keyword evidence="3" id="KW-0378">Hydrolase</keyword>
<dbReference type="PROSITE" id="PS00301">
    <property type="entry name" value="G_TR_1"/>
    <property type="match status" value="1"/>
</dbReference>
<dbReference type="InterPro" id="IPR050100">
    <property type="entry name" value="TRAFAC_GTPase_members"/>
</dbReference>
<proteinExistence type="inferred from homology"/>
<accession>A0A8C6VUV3</accession>
<dbReference type="GO" id="GO:0003924">
    <property type="term" value="F:GTPase activity"/>
    <property type="evidence" value="ECO:0007669"/>
    <property type="project" value="InterPro"/>
</dbReference>
<dbReference type="FunFam" id="2.40.30.10:FF:000017">
    <property type="entry name" value="Eukaryotic peptide chain release factor GTP-binding subunit"/>
    <property type="match status" value="1"/>
</dbReference>
<dbReference type="PROSITE" id="PS51722">
    <property type="entry name" value="G_TR_2"/>
    <property type="match status" value="1"/>
</dbReference>
<reference evidence="9" key="2">
    <citation type="submission" date="2025-08" db="UniProtKB">
        <authorList>
            <consortium name="Ensembl"/>
        </authorList>
    </citation>
    <scope>IDENTIFICATION</scope>
</reference>
<organism evidence="9 10">
    <name type="scientific">Nothobranchius furzeri</name>
    <name type="common">Turquoise killifish</name>
    <dbReference type="NCBI Taxonomy" id="105023"/>
    <lineage>
        <taxon>Eukaryota</taxon>
        <taxon>Metazoa</taxon>
        <taxon>Chordata</taxon>
        <taxon>Craniata</taxon>
        <taxon>Vertebrata</taxon>
        <taxon>Euteleostomi</taxon>
        <taxon>Actinopterygii</taxon>
        <taxon>Neopterygii</taxon>
        <taxon>Teleostei</taxon>
        <taxon>Neoteleostei</taxon>
        <taxon>Acanthomorphata</taxon>
        <taxon>Ovalentaria</taxon>
        <taxon>Atherinomorphae</taxon>
        <taxon>Cyprinodontiformes</taxon>
        <taxon>Nothobranchiidae</taxon>
        <taxon>Nothobranchius</taxon>
    </lineage>
</organism>
<name>A0A8C6VUV3_NOTFU</name>
<dbReference type="CDD" id="cd03704">
    <property type="entry name" value="eRF3_C_III"/>
    <property type="match status" value="1"/>
</dbReference>
<dbReference type="AlphaFoldDB" id="A0A8C6VUV3"/>
<dbReference type="Pfam" id="PF22594">
    <property type="entry name" value="GTP-eEF1A_C"/>
    <property type="match status" value="1"/>
</dbReference>
<evidence type="ECO:0000259" key="8">
    <source>
        <dbReference type="PROSITE" id="PS51722"/>
    </source>
</evidence>
<reference evidence="9" key="3">
    <citation type="submission" date="2025-09" db="UniProtKB">
        <authorList>
            <consortium name="Ensembl"/>
        </authorList>
    </citation>
    <scope>IDENTIFICATION</scope>
</reference>
<keyword evidence="6" id="KW-0866">Nonsense-mediated mRNA decay</keyword>
<dbReference type="InterPro" id="IPR054696">
    <property type="entry name" value="GTP-eEF1A_C"/>
</dbReference>
<dbReference type="PRINTS" id="PR00315">
    <property type="entry name" value="ELONGATNFCT"/>
</dbReference>
<evidence type="ECO:0000256" key="4">
    <source>
        <dbReference type="ARBA" id="ARBA00022917"/>
    </source>
</evidence>
<evidence type="ECO:0000313" key="9">
    <source>
        <dbReference type="Ensembl" id="ENSNFUP00015041940.1"/>
    </source>
</evidence>
<comment type="similarity">
    <text evidence="1">Belongs to the TRAFAC class translation factor GTPase superfamily. Classic translation factor GTPase family. EF-Tu/EF-1A subfamily.</text>
</comment>
<evidence type="ECO:0000256" key="5">
    <source>
        <dbReference type="ARBA" id="ARBA00023134"/>
    </source>
</evidence>
<dbReference type="CDD" id="cd04089">
    <property type="entry name" value="eRF3_II"/>
    <property type="match status" value="1"/>
</dbReference>
<dbReference type="GO" id="GO:0005525">
    <property type="term" value="F:GTP binding"/>
    <property type="evidence" value="ECO:0007669"/>
    <property type="project" value="UniProtKB-KW"/>
</dbReference>
<keyword evidence="10" id="KW-1185">Reference proteome</keyword>
<evidence type="ECO:0000256" key="3">
    <source>
        <dbReference type="ARBA" id="ARBA00022801"/>
    </source>
</evidence>
<dbReference type="Proteomes" id="UP000694548">
    <property type="component" value="Chromosome sgr12"/>
</dbReference>
<dbReference type="Gene3D" id="2.40.30.10">
    <property type="entry name" value="Translation factors"/>
    <property type="match status" value="2"/>
</dbReference>
<comment type="catalytic activity">
    <reaction evidence="7">
        <text>GTP + H2O = GDP + phosphate + H(+)</text>
        <dbReference type="Rhea" id="RHEA:19669"/>
        <dbReference type="ChEBI" id="CHEBI:15377"/>
        <dbReference type="ChEBI" id="CHEBI:15378"/>
        <dbReference type="ChEBI" id="CHEBI:37565"/>
        <dbReference type="ChEBI" id="CHEBI:43474"/>
        <dbReference type="ChEBI" id="CHEBI:58189"/>
    </reaction>
    <physiologicalReaction direction="left-to-right" evidence="7">
        <dbReference type="Rhea" id="RHEA:19670"/>
    </physiologicalReaction>
</comment>